<evidence type="ECO:0000313" key="2">
    <source>
        <dbReference type="Proteomes" id="UP000036367"/>
    </source>
</evidence>
<keyword evidence="2" id="KW-1185">Reference proteome</keyword>
<accession>A0A0J1BAG8</accession>
<dbReference type="Proteomes" id="UP000036367">
    <property type="component" value="Unassembled WGS sequence"/>
</dbReference>
<evidence type="ECO:0000313" key="1">
    <source>
        <dbReference type="EMBL" id="KLU03720.1"/>
    </source>
</evidence>
<name>A0A0J1BAG8_RHOIS</name>
<dbReference type="PATRIC" id="fig|595434.4.peg.3911"/>
<dbReference type="AlphaFoldDB" id="A0A0J1BAG8"/>
<dbReference type="EMBL" id="LECT01000031">
    <property type="protein sequence ID" value="KLU03720.1"/>
    <property type="molecule type" value="Genomic_DNA"/>
</dbReference>
<gene>
    <name evidence="1" type="ORF">RISK_004127</name>
</gene>
<protein>
    <submittedName>
        <fullName evidence="1">Uncharacterized protein</fullName>
    </submittedName>
</protein>
<proteinExistence type="predicted"/>
<dbReference type="STRING" id="595434.RISK_004127"/>
<organism evidence="1 2">
    <name type="scientific">Rhodopirellula islandica</name>
    <dbReference type="NCBI Taxonomy" id="595434"/>
    <lineage>
        <taxon>Bacteria</taxon>
        <taxon>Pseudomonadati</taxon>
        <taxon>Planctomycetota</taxon>
        <taxon>Planctomycetia</taxon>
        <taxon>Pirellulales</taxon>
        <taxon>Pirellulaceae</taxon>
        <taxon>Rhodopirellula</taxon>
    </lineage>
</organism>
<sequence length="84" mass="9796">MHGRVEIEPDTWFFTFPVGRDVRVSECEQFCSKIAAFQVASKKPAEDWIRGIPIRRVGKPERLMDWAGRLQSRLPRRPTGQPWS</sequence>
<reference evidence="1" key="1">
    <citation type="submission" date="2015-05" db="EMBL/GenBank/DDBJ databases">
        <title>Permanent draft genome of Rhodopirellula islandicus K833.</title>
        <authorList>
            <person name="Kizina J."/>
            <person name="Richter M."/>
            <person name="Glockner F.O."/>
            <person name="Harder J."/>
        </authorList>
    </citation>
    <scope>NUCLEOTIDE SEQUENCE [LARGE SCALE GENOMIC DNA]</scope>
    <source>
        <strain evidence="1">K833</strain>
    </source>
</reference>
<comment type="caution">
    <text evidence="1">The sequence shown here is derived from an EMBL/GenBank/DDBJ whole genome shotgun (WGS) entry which is preliminary data.</text>
</comment>